<dbReference type="AlphaFoldDB" id="A0A6L2JP84"/>
<name>A0A6L2JP84_TANCI</name>
<feature type="compositionally biased region" description="Basic and acidic residues" evidence="1">
    <location>
        <begin position="308"/>
        <end position="322"/>
    </location>
</feature>
<dbReference type="EMBL" id="BKCJ010000963">
    <property type="protein sequence ID" value="GEU37715.1"/>
    <property type="molecule type" value="Genomic_DNA"/>
</dbReference>
<evidence type="ECO:0008006" key="3">
    <source>
        <dbReference type="Google" id="ProtNLM"/>
    </source>
</evidence>
<accession>A0A6L2JP84</accession>
<organism evidence="2">
    <name type="scientific">Tanacetum cinerariifolium</name>
    <name type="common">Dalmatian daisy</name>
    <name type="synonym">Chrysanthemum cinerariifolium</name>
    <dbReference type="NCBI Taxonomy" id="118510"/>
    <lineage>
        <taxon>Eukaryota</taxon>
        <taxon>Viridiplantae</taxon>
        <taxon>Streptophyta</taxon>
        <taxon>Embryophyta</taxon>
        <taxon>Tracheophyta</taxon>
        <taxon>Spermatophyta</taxon>
        <taxon>Magnoliopsida</taxon>
        <taxon>eudicotyledons</taxon>
        <taxon>Gunneridae</taxon>
        <taxon>Pentapetalae</taxon>
        <taxon>asterids</taxon>
        <taxon>campanulids</taxon>
        <taxon>Asterales</taxon>
        <taxon>Asteraceae</taxon>
        <taxon>Asteroideae</taxon>
        <taxon>Anthemideae</taxon>
        <taxon>Anthemidinae</taxon>
        <taxon>Tanacetum</taxon>
    </lineage>
</organism>
<evidence type="ECO:0000256" key="1">
    <source>
        <dbReference type="SAM" id="MobiDB-lite"/>
    </source>
</evidence>
<evidence type="ECO:0000313" key="2">
    <source>
        <dbReference type="EMBL" id="GEU37715.1"/>
    </source>
</evidence>
<gene>
    <name evidence="2" type="ORF">Tci_009693</name>
</gene>
<proteinExistence type="predicted"/>
<sequence length="598" mass="68996">MTIITPEAQQQSSFVSSGFISNMLNPNLNTIIDSILNLNTESTSMVDVPVTTNLEMPSSSVTTLPLPHVPLIQPQQQTPVPLPAIVSSFSLQNLLTFRSLFKFKDKVKASEDDFSEFKQTNLFAESVSSILDIVDVYLANKMNEPIKTVVQPQSDRFKDETQAKNEDFINKLDENIKKIIKEQVKVQVKEKVSKIFLKIKKLANDQVEYEVLTRSSNEAKTSHDVAANLSKLELKKILIDKMESNKSIYQLVQHKSLYKAFIDAYETDKVILNTYGDTLMIKRHRDDEDDDKEPSNRSNQGSKRRKAGKEPESTSEPKEKTSKTTGKSTEGSKSHQKSTGKSAQAEKPIHTTDNLEEPAPQEFDTVGPTFELMKGSCKNLVELEYFHEEVYKETTDQLNWNNLKGQQYPHDLRKPLHLIPNSQGHRVIPFDHFINNDLAYLRGDDSSRTYATIITVTKLHIVEWHNYKHLDWITVCRHDDKLYTFKEERLALNVSLRMFERSVVIQKRVEDLQLGVESYQKKLNLTRPNTYRSDLKRLSIYSAYPNPRGFIYQNKDKKNRLMHIDELYKFSDGTLNDVRTTLDDILKRIRMKYLSQTY</sequence>
<protein>
    <recommendedName>
        <fullName evidence="3">Integrase, catalytic region, zinc finger, CCHC-type, peptidase aspartic, catalytic</fullName>
    </recommendedName>
</protein>
<feature type="region of interest" description="Disordered" evidence="1">
    <location>
        <begin position="285"/>
        <end position="367"/>
    </location>
</feature>
<reference evidence="2" key="1">
    <citation type="journal article" date="2019" name="Sci. Rep.">
        <title>Draft genome of Tanacetum cinerariifolium, the natural source of mosquito coil.</title>
        <authorList>
            <person name="Yamashiro T."/>
            <person name="Shiraishi A."/>
            <person name="Satake H."/>
            <person name="Nakayama K."/>
        </authorList>
    </citation>
    <scope>NUCLEOTIDE SEQUENCE</scope>
</reference>
<comment type="caution">
    <text evidence="2">The sequence shown here is derived from an EMBL/GenBank/DDBJ whole genome shotgun (WGS) entry which is preliminary data.</text>
</comment>